<proteinExistence type="predicted"/>
<reference evidence="1" key="1">
    <citation type="submission" date="2014-11" db="EMBL/GenBank/DDBJ databases">
        <authorList>
            <person name="Amaro Gonzalez C."/>
        </authorList>
    </citation>
    <scope>NUCLEOTIDE SEQUENCE</scope>
</reference>
<dbReference type="AlphaFoldDB" id="A0A0E9X0K3"/>
<protein>
    <submittedName>
        <fullName evidence="1">Uncharacterized protein</fullName>
    </submittedName>
</protein>
<accession>A0A0E9X0K3</accession>
<name>A0A0E9X0K3_ANGAN</name>
<organism evidence="1">
    <name type="scientific">Anguilla anguilla</name>
    <name type="common">European freshwater eel</name>
    <name type="synonym">Muraena anguilla</name>
    <dbReference type="NCBI Taxonomy" id="7936"/>
    <lineage>
        <taxon>Eukaryota</taxon>
        <taxon>Metazoa</taxon>
        <taxon>Chordata</taxon>
        <taxon>Craniata</taxon>
        <taxon>Vertebrata</taxon>
        <taxon>Euteleostomi</taxon>
        <taxon>Actinopterygii</taxon>
        <taxon>Neopterygii</taxon>
        <taxon>Teleostei</taxon>
        <taxon>Anguilliformes</taxon>
        <taxon>Anguillidae</taxon>
        <taxon>Anguilla</taxon>
    </lineage>
</organism>
<evidence type="ECO:0000313" key="1">
    <source>
        <dbReference type="EMBL" id="JAH95986.1"/>
    </source>
</evidence>
<sequence>MKFCSVHAGAYWQIRSAERCRNRAEKNVSVRATDVSHVGLIANSVSAVEAMKELQRFFFSVLFCFVLQLFRIS</sequence>
<reference evidence="1" key="2">
    <citation type="journal article" date="2015" name="Fish Shellfish Immunol.">
        <title>Early steps in the European eel (Anguilla anguilla)-Vibrio vulnificus interaction in the gills: Role of the RtxA13 toxin.</title>
        <authorList>
            <person name="Callol A."/>
            <person name="Pajuelo D."/>
            <person name="Ebbesson L."/>
            <person name="Teles M."/>
            <person name="MacKenzie S."/>
            <person name="Amaro C."/>
        </authorList>
    </citation>
    <scope>NUCLEOTIDE SEQUENCE</scope>
</reference>
<dbReference type="EMBL" id="GBXM01012591">
    <property type="protein sequence ID" value="JAH95986.1"/>
    <property type="molecule type" value="Transcribed_RNA"/>
</dbReference>